<feature type="domain" description="TonB-dependent receptor plug" evidence="15">
    <location>
        <begin position="50"/>
        <end position="155"/>
    </location>
</feature>
<dbReference type="Proteomes" id="UP000249229">
    <property type="component" value="Unassembled WGS sequence"/>
</dbReference>
<evidence type="ECO:0000256" key="11">
    <source>
        <dbReference type="PROSITE-ProRule" id="PRU10144"/>
    </source>
</evidence>
<dbReference type="SUPFAM" id="SSF56935">
    <property type="entry name" value="Porins"/>
    <property type="match status" value="1"/>
</dbReference>
<keyword evidence="8 10" id="KW-0472">Membrane</keyword>
<dbReference type="InterPro" id="IPR000531">
    <property type="entry name" value="Beta-barrel_TonB"/>
</dbReference>
<dbReference type="PROSITE" id="PS52016">
    <property type="entry name" value="TONB_DEPENDENT_REC_3"/>
    <property type="match status" value="1"/>
</dbReference>
<evidence type="ECO:0000256" key="7">
    <source>
        <dbReference type="ARBA" id="ARBA00023077"/>
    </source>
</evidence>
<evidence type="ECO:0000256" key="2">
    <source>
        <dbReference type="ARBA" id="ARBA00022448"/>
    </source>
</evidence>
<keyword evidence="6" id="KW-0406">Ion transport</keyword>
<keyword evidence="16" id="KW-0675">Receptor</keyword>
<evidence type="ECO:0000259" key="14">
    <source>
        <dbReference type="Pfam" id="PF00593"/>
    </source>
</evidence>
<evidence type="ECO:0000256" key="13">
    <source>
        <dbReference type="SAM" id="SignalP"/>
    </source>
</evidence>
<organism evidence="16 17">
    <name type="scientific">Sphingomonas taxi</name>
    <dbReference type="NCBI Taxonomy" id="1549858"/>
    <lineage>
        <taxon>Bacteria</taxon>
        <taxon>Pseudomonadati</taxon>
        <taxon>Pseudomonadota</taxon>
        <taxon>Alphaproteobacteria</taxon>
        <taxon>Sphingomonadales</taxon>
        <taxon>Sphingomonadaceae</taxon>
        <taxon>Sphingomonas</taxon>
    </lineage>
</organism>
<evidence type="ECO:0000256" key="10">
    <source>
        <dbReference type="PROSITE-ProRule" id="PRU01360"/>
    </source>
</evidence>
<sequence length="647" mass="69232">MSFRFACLSLLLSSTAALAQEAPRPDAAAPADSADVIVSANRAPIDSDRVVASVTVLDKAAIDRNADLSVADLLLRTPGVSLSRNGGYGTTTSLRIRGAESDQTVVVIDGVKINDPSSPGGGFNFANLLTGDAARIEVLRGPQSILWGSQAIGGVVNVVTPLPTDGLEGSFDVEAGSRDTVSARAALGGATGPLAWRVGAQTFTTDGISALSAGSERDGYTNRNVQGRAVLTLAPGVSADVRGYYSDGRNDFDGFSGDTPEYGRTREFVGYAGLNVDLFDARLRNRFAYGYTDTDRDNYNPAQAGQPQTFDALGRNHRLEYQGTLAIVQGADAVFGVENEVSRFSTASSDFSPPYALGTPSRGRAEITSFYGQLNLTPLAGLTLNGGVRHDDHSRFGAQTLFAGGASWALPTGTVLRASYSEGFKAPTLYQLFSEYGNRALNPERAKGWEAGAEQRLLDGRFTVGGSYFERRTRDQIVYTGCSTGSTDPLCFVPGSTTEQRFGYYQNVARAFARGVEAVASARVTEHLLVDGNYSWIVSEDRSPGTRFGNWLPRRPRNTANLSASYSFAGEGSVGVAARWSGSSFDDAANRTRLNAYTLVDLRGELPLSPEVRLFARVENLFDEEYQTVARYGTLGRSVYAGLRGRF</sequence>
<keyword evidence="4 10" id="KW-0812">Transmembrane</keyword>
<dbReference type="InterPro" id="IPR010917">
    <property type="entry name" value="TonB_rcpt_CS"/>
</dbReference>
<keyword evidence="7 12" id="KW-0798">TonB box</keyword>
<keyword evidence="9 10" id="KW-0998">Cell outer membrane</keyword>
<evidence type="ECO:0000256" key="1">
    <source>
        <dbReference type="ARBA" id="ARBA00004571"/>
    </source>
</evidence>
<dbReference type="InterPro" id="IPR037066">
    <property type="entry name" value="Plug_dom_sf"/>
</dbReference>
<dbReference type="GO" id="GO:0006811">
    <property type="term" value="P:monoatomic ion transport"/>
    <property type="evidence" value="ECO:0007669"/>
    <property type="project" value="UniProtKB-KW"/>
</dbReference>
<dbReference type="GO" id="GO:0015889">
    <property type="term" value="P:cobalamin transport"/>
    <property type="evidence" value="ECO:0007669"/>
    <property type="project" value="TreeGrafter"/>
</dbReference>
<feature type="signal peptide" evidence="13">
    <location>
        <begin position="1"/>
        <end position="19"/>
    </location>
</feature>
<reference evidence="16 17" key="1">
    <citation type="submission" date="2017-08" db="EMBL/GenBank/DDBJ databases">
        <title>Infants hospitalized years apart are colonized by the same room-sourced microbial strains.</title>
        <authorList>
            <person name="Brooks B."/>
            <person name="Olm M.R."/>
            <person name="Firek B.A."/>
            <person name="Baker R."/>
            <person name="Thomas B.C."/>
            <person name="Morowitz M.J."/>
            <person name="Banfield J.F."/>
        </authorList>
    </citation>
    <scope>NUCLEOTIDE SEQUENCE [LARGE SCALE GENOMIC DNA]</scope>
    <source>
        <strain evidence="16">S2_005_001_R1_22</strain>
    </source>
</reference>
<dbReference type="Pfam" id="PF07715">
    <property type="entry name" value="Plug"/>
    <property type="match status" value="1"/>
</dbReference>
<evidence type="ECO:0000256" key="5">
    <source>
        <dbReference type="ARBA" id="ARBA00022729"/>
    </source>
</evidence>
<comment type="subcellular location">
    <subcellularLocation>
        <location evidence="1 10">Cell outer membrane</location>
        <topology evidence="1 10">Multi-pass membrane protein</topology>
    </subcellularLocation>
</comment>
<gene>
    <name evidence="16" type="ORF">DI544_00860</name>
</gene>
<keyword evidence="3 10" id="KW-1134">Transmembrane beta strand</keyword>
<dbReference type="Gene3D" id="2.170.130.10">
    <property type="entry name" value="TonB-dependent receptor, plug domain"/>
    <property type="match status" value="1"/>
</dbReference>
<evidence type="ECO:0000259" key="15">
    <source>
        <dbReference type="Pfam" id="PF07715"/>
    </source>
</evidence>
<evidence type="ECO:0000256" key="9">
    <source>
        <dbReference type="ARBA" id="ARBA00023237"/>
    </source>
</evidence>
<comment type="caution">
    <text evidence="16">The sequence shown here is derived from an EMBL/GenBank/DDBJ whole genome shotgun (WGS) entry which is preliminary data.</text>
</comment>
<dbReference type="InterPro" id="IPR039426">
    <property type="entry name" value="TonB-dep_rcpt-like"/>
</dbReference>
<evidence type="ECO:0000256" key="12">
    <source>
        <dbReference type="RuleBase" id="RU003357"/>
    </source>
</evidence>
<evidence type="ECO:0000256" key="6">
    <source>
        <dbReference type="ARBA" id="ARBA00023065"/>
    </source>
</evidence>
<dbReference type="InterPro" id="IPR036942">
    <property type="entry name" value="Beta-barrel_TonB_sf"/>
</dbReference>
<dbReference type="PANTHER" id="PTHR30069">
    <property type="entry name" value="TONB-DEPENDENT OUTER MEMBRANE RECEPTOR"/>
    <property type="match status" value="1"/>
</dbReference>
<feature type="short sequence motif" description="TonB C-terminal box" evidence="11">
    <location>
        <begin position="630"/>
        <end position="647"/>
    </location>
</feature>
<feature type="domain" description="TonB-dependent receptor-like beta-barrel" evidence="14">
    <location>
        <begin position="230"/>
        <end position="621"/>
    </location>
</feature>
<keyword evidence="5 13" id="KW-0732">Signal</keyword>
<evidence type="ECO:0000256" key="3">
    <source>
        <dbReference type="ARBA" id="ARBA00022452"/>
    </source>
</evidence>
<dbReference type="EMBL" id="QFQI01000001">
    <property type="protein sequence ID" value="PZQ62784.1"/>
    <property type="molecule type" value="Genomic_DNA"/>
</dbReference>
<dbReference type="Gene3D" id="2.40.170.20">
    <property type="entry name" value="TonB-dependent receptor, beta-barrel domain"/>
    <property type="match status" value="1"/>
</dbReference>
<evidence type="ECO:0000256" key="8">
    <source>
        <dbReference type="ARBA" id="ARBA00023136"/>
    </source>
</evidence>
<evidence type="ECO:0000313" key="17">
    <source>
        <dbReference type="Proteomes" id="UP000249229"/>
    </source>
</evidence>
<dbReference type="Pfam" id="PF00593">
    <property type="entry name" value="TonB_dep_Rec_b-barrel"/>
    <property type="match status" value="1"/>
</dbReference>
<keyword evidence="2 10" id="KW-0813">Transport</keyword>
<protein>
    <submittedName>
        <fullName evidence="16">TonB-dependent receptor</fullName>
    </submittedName>
</protein>
<comment type="similarity">
    <text evidence="10 12">Belongs to the TonB-dependent receptor family.</text>
</comment>
<name>A0A2W5PCH2_9SPHN</name>
<dbReference type="InterPro" id="IPR012910">
    <property type="entry name" value="Plug_dom"/>
</dbReference>
<accession>A0A2W5PCH2</accession>
<feature type="chain" id="PRO_5016113997" evidence="13">
    <location>
        <begin position="20"/>
        <end position="647"/>
    </location>
</feature>
<proteinExistence type="inferred from homology"/>
<evidence type="ECO:0000313" key="16">
    <source>
        <dbReference type="EMBL" id="PZQ62784.1"/>
    </source>
</evidence>
<dbReference type="PANTHER" id="PTHR30069:SF53">
    <property type="entry name" value="COLICIN I RECEPTOR-RELATED"/>
    <property type="match status" value="1"/>
</dbReference>
<evidence type="ECO:0000256" key="4">
    <source>
        <dbReference type="ARBA" id="ARBA00022692"/>
    </source>
</evidence>
<dbReference type="GO" id="GO:0009279">
    <property type="term" value="C:cell outer membrane"/>
    <property type="evidence" value="ECO:0007669"/>
    <property type="project" value="UniProtKB-SubCell"/>
</dbReference>
<dbReference type="AlphaFoldDB" id="A0A2W5PCH2"/>
<dbReference type="PROSITE" id="PS01156">
    <property type="entry name" value="TONB_DEPENDENT_REC_2"/>
    <property type="match status" value="1"/>
</dbReference>
<dbReference type="CDD" id="cd01347">
    <property type="entry name" value="ligand_gated_channel"/>
    <property type="match status" value="1"/>
</dbReference>